<dbReference type="EMBL" id="MT141639">
    <property type="protein sequence ID" value="QJA68685.1"/>
    <property type="molecule type" value="Genomic_DNA"/>
</dbReference>
<dbReference type="EMBL" id="MT141542">
    <property type="protein sequence ID" value="QJA65613.1"/>
    <property type="molecule type" value="Genomic_DNA"/>
</dbReference>
<evidence type="ECO:0000313" key="2">
    <source>
        <dbReference type="EMBL" id="QJA68685.1"/>
    </source>
</evidence>
<reference evidence="1" key="1">
    <citation type="submission" date="2020-03" db="EMBL/GenBank/DDBJ databases">
        <title>The deep terrestrial virosphere.</title>
        <authorList>
            <person name="Holmfeldt K."/>
            <person name="Nilsson E."/>
            <person name="Simone D."/>
            <person name="Lopez-Fernandez M."/>
            <person name="Wu X."/>
            <person name="de Brujin I."/>
            <person name="Lundin D."/>
            <person name="Andersson A."/>
            <person name="Bertilsson S."/>
            <person name="Dopson M."/>
        </authorList>
    </citation>
    <scope>NUCLEOTIDE SEQUENCE</scope>
    <source>
        <strain evidence="2">MM415A05991</strain>
        <strain evidence="1">MM415B00382</strain>
    </source>
</reference>
<dbReference type="AlphaFoldDB" id="A0A6M3J721"/>
<sequence length="103" mass="11799">MEIRSVPGTGAESAAKPWWRRFGAEVWQDWSGVLFFWRHNWSDFTLIQIMAECETMMGNATAELALIGFHLRLSWYWPNANRDGLLAQVEALKAAEVNAKVED</sequence>
<organism evidence="1">
    <name type="scientific">viral metagenome</name>
    <dbReference type="NCBI Taxonomy" id="1070528"/>
    <lineage>
        <taxon>unclassified sequences</taxon>
        <taxon>metagenomes</taxon>
        <taxon>organismal metagenomes</taxon>
    </lineage>
</organism>
<gene>
    <name evidence="2" type="ORF">MM415A05991_0008</name>
    <name evidence="1" type="ORF">MM415B00382_0003</name>
</gene>
<proteinExistence type="predicted"/>
<accession>A0A6M3J721</accession>
<evidence type="ECO:0000313" key="1">
    <source>
        <dbReference type="EMBL" id="QJA65613.1"/>
    </source>
</evidence>
<name>A0A6M3J721_9ZZZZ</name>
<protein>
    <submittedName>
        <fullName evidence="1">Uncharacterized protein</fullName>
    </submittedName>
</protein>